<evidence type="ECO:0000313" key="10">
    <source>
        <dbReference type="Proteomes" id="UP000019423"/>
    </source>
</evidence>
<dbReference type="PANTHER" id="PTHR21485">
    <property type="entry name" value="HAD SUPERFAMILY MEMBERS CMAS AND KDSC"/>
    <property type="match status" value="1"/>
</dbReference>
<feature type="binding site" evidence="7">
    <location>
        <position position="95"/>
    </location>
    <ligand>
        <name>substrate</name>
    </ligand>
</feature>
<dbReference type="Proteomes" id="UP000019423">
    <property type="component" value="Chromosome"/>
</dbReference>
<dbReference type="InterPro" id="IPR036412">
    <property type="entry name" value="HAD-like_sf"/>
</dbReference>
<comment type="subunit">
    <text evidence="3">Homotetramer.</text>
</comment>
<feature type="binding site" evidence="8">
    <location>
        <position position="118"/>
    </location>
    <ligand>
        <name>Mg(2+)</name>
        <dbReference type="ChEBI" id="CHEBI:18420"/>
    </ligand>
</feature>
<reference evidence="9 10" key="1">
    <citation type="submission" date="2014-01" db="EMBL/GenBank/DDBJ databases">
        <title>Complete genome sequence of ionizing-radiation resistance bacterium Hymenobacter swuensis DY53.</title>
        <authorList>
            <person name="Jung J.-H."/>
            <person name="Jeong S.-W."/>
            <person name="Joe M.-H."/>
            <person name="Cho y.-j."/>
            <person name="Kim M.-K."/>
            <person name="Lim S.-Y."/>
        </authorList>
    </citation>
    <scope>NUCLEOTIDE SEQUENCE [LARGE SCALE GENOMIC DNA]</scope>
    <source>
        <strain evidence="9 10">DY53</strain>
    </source>
</reference>
<keyword evidence="6 8" id="KW-0460">Magnesium</keyword>
<evidence type="ECO:0000256" key="3">
    <source>
        <dbReference type="ARBA" id="ARBA00011881"/>
    </source>
</evidence>
<evidence type="ECO:0000313" key="9">
    <source>
        <dbReference type="EMBL" id="AHJ96079.1"/>
    </source>
</evidence>
<dbReference type="FunFam" id="3.40.50.1000:FF:000029">
    <property type="entry name" value="3-deoxy-D-manno-octulosonate 8-phosphate phosphatase KdsC"/>
    <property type="match status" value="1"/>
</dbReference>
<sequence length="173" mass="19129">MAFLKHMDATPVPADLSVIKVFIFDVDGVLTDGTLLAFNSGEQARAFHIRDGYAVRHALRKGYRVAIISGREEEGVRKRLESLDVRDIYLGVDDKMKIFNSYLNTYHLEPTSIAYMGDDMPDIEVMRRCAVAACPADAAADVRAISNYTAALPGGHGAVRELIETVMKLHGTW</sequence>
<evidence type="ECO:0000256" key="7">
    <source>
        <dbReference type="PIRSR" id="PIRSR006118-1"/>
    </source>
</evidence>
<evidence type="ECO:0000256" key="4">
    <source>
        <dbReference type="ARBA" id="ARBA00022723"/>
    </source>
</evidence>
<dbReference type="EMBL" id="CP007145">
    <property type="protein sequence ID" value="AHJ96079.1"/>
    <property type="molecule type" value="Genomic_DNA"/>
</dbReference>
<dbReference type="eggNOG" id="COG1778">
    <property type="taxonomic scope" value="Bacteria"/>
</dbReference>
<feature type="binding site" evidence="7">
    <location>
        <position position="27"/>
    </location>
    <ligand>
        <name>substrate</name>
    </ligand>
</feature>
<evidence type="ECO:0000256" key="8">
    <source>
        <dbReference type="PIRSR" id="PIRSR006118-2"/>
    </source>
</evidence>
<organism evidence="9 10">
    <name type="scientific">Hymenobacter swuensis DY53</name>
    <dbReference type="NCBI Taxonomy" id="1227739"/>
    <lineage>
        <taxon>Bacteria</taxon>
        <taxon>Pseudomonadati</taxon>
        <taxon>Bacteroidota</taxon>
        <taxon>Cytophagia</taxon>
        <taxon>Cytophagales</taxon>
        <taxon>Hymenobacteraceae</taxon>
        <taxon>Hymenobacter</taxon>
    </lineage>
</organism>
<evidence type="ECO:0000256" key="2">
    <source>
        <dbReference type="ARBA" id="ARBA00005893"/>
    </source>
</evidence>
<evidence type="ECO:0000256" key="1">
    <source>
        <dbReference type="ARBA" id="ARBA00001946"/>
    </source>
</evidence>
<feature type="binding site" evidence="7">
    <location>
        <position position="71"/>
    </location>
    <ligand>
        <name>substrate</name>
    </ligand>
</feature>
<feature type="binding site" evidence="8">
    <location>
        <position position="25"/>
    </location>
    <ligand>
        <name>Mg(2+)</name>
        <dbReference type="ChEBI" id="CHEBI:18420"/>
    </ligand>
</feature>
<name>W8ESF5_9BACT</name>
<protein>
    <recommendedName>
        <fullName evidence="11">3-deoxy-D-manno-octulosonate 8-phosphate phosphatase</fullName>
    </recommendedName>
</protein>
<dbReference type="PATRIC" id="fig|1227739.3.peg.745"/>
<dbReference type="InterPro" id="IPR023214">
    <property type="entry name" value="HAD_sf"/>
</dbReference>
<comment type="similarity">
    <text evidence="2">Belongs to the KdsC family.</text>
</comment>
<feature type="binding site" evidence="7">
    <location>
        <position position="79"/>
    </location>
    <ligand>
        <name>substrate</name>
    </ligand>
</feature>
<dbReference type="GO" id="GO:0016788">
    <property type="term" value="F:hydrolase activity, acting on ester bonds"/>
    <property type="evidence" value="ECO:0007669"/>
    <property type="project" value="InterPro"/>
</dbReference>
<proteinExistence type="inferred from homology"/>
<dbReference type="InterPro" id="IPR010023">
    <property type="entry name" value="KdsC_fam"/>
</dbReference>
<dbReference type="AlphaFoldDB" id="W8ESF5"/>
<dbReference type="NCBIfam" id="TIGR01670">
    <property type="entry name" value="KdsC-phosphatas"/>
    <property type="match status" value="1"/>
</dbReference>
<dbReference type="PANTHER" id="PTHR21485:SF3">
    <property type="entry name" value="N-ACYLNEURAMINATE CYTIDYLYLTRANSFERASE"/>
    <property type="match status" value="1"/>
</dbReference>
<gene>
    <name evidence="9" type="ORF">Hsw_0484</name>
</gene>
<keyword evidence="5" id="KW-0378">Hydrolase</keyword>
<dbReference type="STRING" id="1227739.Hsw_0484"/>
<dbReference type="Gene3D" id="3.40.50.1000">
    <property type="entry name" value="HAD superfamily/HAD-like"/>
    <property type="match status" value="1"/>
</dbReference>
<dbReference type="SFLD" id="SFLDS00003">
    <property type="entry name" value="Haloacid_Dehalogenase"/>
    <property type="match status" value="1"/>
</dbReference>
<keyword evidence="10" id="KW-1185">Reference proteome</keyword>
<evidence type="ECO:0000256" key="6">
    <source>
        <dbReference type="ARBA" id="ARBA00022842"/>
    </source>
</evidence>
<feature type="binding site" evidence="7">
    <location>
        <position position="56"/>
    </location>
    <ligand>
        <name>substrate</name>
    </ligand>
</feature>
<evidence type="ECO:0008006" key="11">
    <source>
        <dbReference type="Google" id="ProtNLM"/>
    </source>
</evidence>
<dbReference type="GO" id="GO:0046872">
    <property type="term" value="F:metal ion binding"/>
    <property type="evidence" value="ECO:0007669"/>
    <property type="project" value="UniProtKB-KW"/>
</dbReference>
<evidence type="ECO:0000256" key="5">
    <source>
        <dbReference type="ARBA" id="ARBA00022801"/>
    </source>
</evidence>
<dbReference type="PIRSF" id="PIRSF006118">
    <property type="entry name" value="KDO8-P_Ptase"/>
    <property type="match status" value="1"/>
</dbReference>
<accession>W8ESF5</accession>
<dbReference type="SFLD" id="SFLDG01136">
    <property type="entry name" value="C1.6:_Phosphoserine_Phosphatas"/>
    <property type="match status" value="1"/>
</dbReference>
<dbReference type="GO" id="GO:0008781">
    <property type="term" value="F:N-acylneuraminate cytidylyltransferase activity"/>
    <property type="evidence" value="ECO:0007669"/>
    <property type="project" value="TreeGrafter"/>
</dbReference>
<dbReference type="SFLD" id="SFLDG01138">
    <property type="entry name" value="C1.6.2:_Deoxy-d-mannose-octulo"/>
    <property type="match status" value="1"/>
</dbReference>
<keyword evidence="4 8" id="KW-0479">Metal-binding</keyword>
<dbReference type="HOGENOM" id="CLU_106694_1_0_10"/>
<dbReference type="InterPro" id="IPR050793">
    <property type="entry name" value="CMP-NeuNAc_synthase"/>
</dbReference>
<dbReference type="KEGG" id="hsw:Hsw_0484"/>
<dbReference type="SUPFAM" id="SSF56784">
    <property type="entry name" value="HAD-like"/>
    <property type="match status" value="1"/>
</dbReference>
<comment type="cofactor">
    <cofactor evidence="1 8">
        <name>Mg(2+)</name>
        <dbReference type="ChEBI" id="CHEBI:18420"/>
    </cofactor>
</comment>